<organism evidence="1 2">
    <name type="scientific">Litoreibacter ascidiaceicola</name>
    <dbReference type="NCBI Taxonomy" id="1486859"/>
    <lineage>
        <taxon>Bacteria</taxon>
        <taxon>Pseudomonadati</taxon>
        <taxon>Pseudomonadota</taxon>
        <taxon>Alphaproteobacteria</taxon>
        <taxon>Rhodobacterales</taxon>
        <taxon>Roseobacteraceae</taxon>
        <taxon>Litoreibacter</taxon>
    </lineage>
</organism>
<dbReference type="Proteomes" id="UP000184144">
    <property type="component" value="Unassembled WGS sequence"/>
</dbReference>
<evidence type="ECO:0000313" key="2">
    <source>
        <dbReference type="Proteomes" id="UP000184144"/>
    </source>
</evidence>
<keyword evidence="2" id="KW-1185">Reference proteome</keyword>
<dbReference type="AlphaFoldDB" id="A0A1M4XM56"/>
<sequence length="37" mass="4130">MTVLILLKAFGPRIKTLLKTDPAPSWTEYLRQTAAKG</sequence>
<dbReference type="STRING" id="1486859.SAMN05444273_103226"/>
<gene>
    <name evidence="1" type="ORF">SAMN05444273_103226</name>
</gene>
<reference evidence="2" key="1">
    <citation type="submission" date="2016-11" db="EMBL/GenBank/DDBJ databases">
        <authorList>
            <person name="Varghese N."/>
            <person name="Submissions S."/>
        </authorList>
    </citation>
    <scope>NUCLEOTIDE SEQUENCE [LARGE SCALE GENOMIC DNA]</scope>
    <source>
        <strain evidence="2">DSM 100566</strain>
    </source>
</reference>
<proteinExistence type="predicted"/>
<evidence type="ECO:0000313" key="1">
    <source>
        <dbReference type="EMBL" id="SHE94549.1"/>
    </source>
</evidence>
<name>A0A1M4XM56_9RHOB</name>
<protein>
    <submittedName>
        <fullName evidence="1">Uncharacterized protein</fullName>
    </submittedName>
</protein>
<dbReference type="EMBL" id="FQUV01000003">
    <property type="protein sequence ID" value="SHE94549.1"/>
    <property type="molecule type" value="Genomic_DNA"/>
</dbReference>
<accession>A0A1M4XM56</accession>